<comment type="similarity">
    <text evidence="4">Belongs to the zinc-containing alcohol dehydrogenase family.</text>
</comment>
<dbReference type="GO" id="GO:0043168">
    <property type="term" value="F:anion binding"/>
    <property type="evidence" value="ECO:0007669"/>
    <property type="project" value="UniProtKB-ARBA"/>
</dbReference>
<dbReference type="GO" id="GO:0008270">
    <property type="term" value="F:zinc ion binding"/>
    <property type="evidence" value="ECO:0007669"/>
    <property type="project" value="InterPro"/>
</dbReference>
<dbReference type="GO" id="GO:0051262">
    <property type="term" value="P:protein tetramerization"/>
    <property type="evidence" value="ECO:0007669"/>
    <property type="project" value="UniProtKB-ARBA"/>
</dbReference>
<accession>A0A3P3R9V6</accession>
<sequence>MKQIVQTGPEAVEVQQGNRPSPDPNEVLVRVHTAGLCGSDAHAYRYDGGYEWIPIPRIMGHEYSGEVVSVGEEVTSVSTGQRVVEEPIHHCGDCFQCDNGQENVCQNFSITGMHRDGAYAEYTVVEPHHLHSIPDDVGLGSAAITEPTSIAARAVFDQSSVTPGDTVLVEGPGPIGSLIACITDSMGANVLVSGLGQDTTARLPRLDSIGVDTIDVESESIEERVDERTDGLGFDVVFDTTGHRSGIETAVEVTRKGGQVVVVGLPGDPSSLFMTPLVRGEIEVNTSYGSTWTNFEQALRLMENGAIDPDDIVDTSFSVSEPATAFEAFLDSKTIKPLFDFDGT</sequence>
<dbReference type="Gene3D" id="3.40.50.720">
    <property type="entry name" value="NAD(P)-binding Rossmann-like Domain"/>
    <property type="match status" value="1"/>
</dbReference>
<organism evidence="7 8">
    <name type="scientific">Halocatena pleomorpha</name>
    <dbReference type="NCBI Taxonomy" id="1785090"/>
    <lineage>
        <taxon>Archaea</taxon>
        <taxon>Methanobacteriati</taxon>
        <taxon>Methanobacteriota</taxon>
        <taxon>Stenosarchaea group</taxon>
        <taxon>Halobacteria</taxon>
        <taxon>Halobacteriales</taxon>
        <taxon>Natronomonadaceae</taxon>
        <taxon>Halocatena</taxon>
    </lineage>
</organism>
<dbReference type="PANTHER" id="PTHR43401">
    <property type="entry name" value="L-THREONINE 3-DEHYDROGENASE"/>
    <property type="match status" value="1"/>
</dbReference>
<dbReference type="Gene3D" id="3.90.180.10">
    <property type="entry name" value="Medium-chain alcohol dehydrogenases, catalytic domain"/>
    <property type="match status" value="1"/>
</dbReference>
<dbReference type="Pfam" id="PF00107">
    <property type="entry name" value="ADH_zinc_N"/>
    <property type="match status" value="1"/>
</dbReference>
<dbReference type="SUPFAM" id="SSF51735">
    <property type="entry name" value="NAD(P)-binding Rossmann-fold domains"/>
    <property type="match status" value="1"/>
</dbReference>
<dbReference type="GO" id="GO:0044281">
    <property type="term" value="P:small molecule metabolic process"/>
    <property type="evidence" value="ECO:0007669"/>
    <property type="project" value="UniProtKB-ARBA"/>
</dbReference>
<evidence type="ECO:0000256" key="3">
    <source>
        <dbReference type="ARBA" id="ARBA00023002"/>
    </source>
</evidence>
<comment type="caution">
    <text evidence="7">The sequence shown here is derived from an EMBL/GenBank/DDBJ whole genome shotgun (WGS) entry which is preliminary data.</text>
</comment>
<keyword evidence="1 4" id="KW-0479">Metal-binding</keyword>
<evidence type="ECO:0000259" key="6">
    <source>
        <dbReference type="SMART" id="SM00829"/>
    </source>
</evidence>
<reference evidence="7 8" key="1">
    <citation type="submission" date="2018-11" db="EMBL/GenBank/DDBJ databases">
        <title>Taxonoimc description of Halomarina strain SPP-AMP-1.</title>
        <authorList>
            <person name="Pal Y."/>
            <person name="Srinivasana K."/>
            <person name="Verma A."/>
            <person name="Kumar P."/>
        </authorList>
    </citation>
    <scope>NUCLEOTIDE SEQUENCE [LARGE SCALE GENOMIC DNA]</scope>
    <source>
        <strain evidence="7 8">SPP-AMP-1</strain>
    </source>
</reference>
<dbReference type="PROSITE" id="PS00059">
    <property type="entry name" value="ADH_ZINC"/>
    <property type="match status" value="1"/>
</dbReference>
<evidence type="ECO:0000256" key="1">
    <source>
        <dbReference type="ARBA" id="ARBA00022723"/>
    </source>
</evidence>
<dbReference type="InterPro" id="IPR013149">
    <property type="entry name" value="ADH-like_C"/>
</dbReference>
<dbReference type="Pfam" id="PF08240">
    <property type="entry name" value="ADH_N"/>
    <property type="match status" value="1"/>
</dbReference>
<evidence type="ECO:0000256" key="5">
    <source>
        <dbReference type="SAM" id="MobiDB-lite"/>
    </source>
</evidence>
<dbReference type="SUPFAM" id="SSF50129">
    <property type="entry name" value="GroES-like"/>
    <property type="match status" value="1"/>
</dbReference>
<dbReference type="AlphaFoldDB" id="A0A3P3R9V6"/>
<dbReference type="InterPro" id="IPR036291">
    <property type="entry name" value="NAD(P)-bd_dom_sf"/>
</dbReference>
<dbReference type="EMBL" id="RRCH01000023">
    <property type="protein sequence ID" value="RRJ30115.1"/>
    <property type="molecule type" value="Genomic_DNA"/>
</dbReference>
<dbReference type="GO" id="GO:0030554">
    <property type="term" value="F:adenyl nucleotide binding"/>
    <property type="evidence" value="ECO:0007669"/>
    <property type="project" value="UniProtKB-ARBA"/>
</dbReference>
<proteinExistence type="inferred from homology"/>
<dbReference type="InterPro" id="IPR013154">
    <property type="entry name" value="ADH-like_N"/>
</dbReference>
<evidence type="ECO:0000256" key="4">
    <source>
        <dbReference type="RuleBase" id="RU361277"/>
    </source>
</evidence>
<dbReference type="InterPro" id="IPR020843">
    <property type="entry name" value="ER"/>
</dbReference>
<comment type="cofactor">
    <cofactor evidence="4">
        <name>Zn(2+)</name>
        <dbReference type="ChEBI" id="CHEBI:29105"/>
    </cofactor>
</comment>
<protein>
    <submittedName>
        <fullName evidence="7">Alcohol dehydrogenase</fullName>
    </submittedName>
</protein>
<dbReference type="InterPro" id="IPR050129">
    <property type="entry name" value="Zn_alcohol_dh"/>
</dbReference>
<evidence type="ECO:0000256" key="2">
    <source>
        <dbReference type="ARBA" id="ARBA00022833"/>
    </source>
</evidence>
<keyword evidence="3" id="KW-0560">Oxidoreductase</keyword>
<dbReference type="Proteomes" id="UP000282322">
    <property type="component" value="Unassembled WGS sequence"/>
</dbReference>
<evidence type="ECO:0000313" key="8">
    <source>
        <dbReference type="Proteomes" id="UP000282322"/>
    </source>
</evidence>
<dbReference type="OrthoDB" id="8709at2157"/>
<dbReference type="GO" id="GO:0016616">
    <property type="term" value="F:oxidoreductase activity, acting on the CH-OH group of donors, NAD or NADP as acceptor"/>
    <property type="evidence" value="ECO:0007669"/>
    <property type="project" value="UniProtKB-ARBA"/>
</dbReference>
<dbReference type="InterPro" id="IPR002328">
    <property type="entry name" value="ADH_Zn_CS"/>
</dbReference>
<feature type="region of interest" description="Disordered" evidence="5">
    <location>
        <begin position="1"/>
        <end position="24"/>
    </location>
</feature>
<dbReference type="InterPro" id="IPR011032">
    <property type="entry name" value="GroES-like_sf"/>
</dbReference>
<dbReference type="PANTHER" id="PTHR43401:SF2">
    <property type="entry name" value="L-THREONINE 3-DEHYDROGENASE"/>
    <property type="match status" value="1"/>
</dbReference>
<keyword evidence="8" id="KW-1185">Reference proteome</keyword>
<evidence type="ECO:0000313" key="7">
    <source>
        <dbReference type="EMBL" id="RRJ30115.1"/>
    </source>
</evidence>
<gene>
    <name evidence="7" type="ORF">EIK79_11070</name>
</gene>
<keyword evidence="2 4" id="KW-0862">Zinc</keyword>
<feature type="domain" description="Enoyl reductase (ER)" evidence="6">
    <location>
        <begin position="8"/>
        <end position="335"/>
    </location>
</feature>
<name>A0A3P3R9V6_9EURY</name>
<dbReference type="SMART" id="SM00829">
    <property type="entry name" value="PKS_ER"/>
    <property type="match status" value="1"/>
</dbReference>
<dbReference type="RefSeq" id="WP_124955188.1">
    <property type="nucleotide sequence ID" value="NZ_RRCH01000023.1"/>
</dbReference>